<keyword evidence="1" id="KW-0812">Transmembrane</keyword>
<organism evidence="2 3">
    <name type="scientific">Pseudomonas fluorescens</name>
    <dbReference type="NCBI Taxonomy" id="294"/>
    <lineage>
        <taxon>Bacteria</taxon>
        <taxon>Pseudomonadati</taxon>
        <taxon>Pseudomonadota</taxon>
        <taxon>Gammaproteobacteria</taxon>
        <taxon>Pseudomonadales</taxon>
        <taxon>Pseudomonadaceae</taxon>
        <taxon>Pseudomonas</taxon>
    </lineage>
</organism>
<protein>
    <submittedName>
        <fullName evidence="2">Uncharacterized protein</fullName>
    </submittedName>
</protein>
<keyword evidence="1" id="KW-0472">Membrane</keyword>
<dbReference type="AlphaFoldDB" id="A0A5E7PQQ2"/>
<dbReference type="EMBL" id="CABVIC010000012">
    <property type="protein sequence ID" value="VVP50947.1"/>
    <property type="molecule type" value="Genomic_DNA"/>
</dbReference>
<reference evidence="2 3" key="1">
    <citation type="submission" date="2019-09" db="EMBL/GenBank/DDBJ databases">
        <authorList>
            <person name="Chandra G."/>
            <person name="Truman W A."/>
        </authorList>
    </citation>
    <scope>NUCLEOTIDE SEQUENCE [LARGE SCALE GENOMIC DNA]</scope>
    <source>
        <strain evidence="2">PS847</strain>
    </source>
</reference>
<gene>
    <name evidence="2" type="ORF">PS847_05368</name>
</gene>
<keyword evidence="1" id="KW-1133">Transmembrane helix</keyword>
<name>A0A5E7PQQ2_PSEFL</name>
<dbReference type="Proteomes" id="UP000326067">
    <property type="component" value="Unassembled WGS sequence"/>
</dbReference>
<evidence type="ECO:0000256" key="1">
    <source>
        <dbReference type="SAM" id="Phobius"/>
    </source>
</evidence>
<accession>A0A5E7PQQ2</accession>
<feature type="transmembrane region" description="Helical" evidence="1">
    <location>
        <begin position="126"/>
        <end position="149"/>
    </location>
</feature>
<feature type="transmembrane region" description="Helical" evidence="1">
    <location>
        <begin position="50"/>
        <end position="72"/>
    </location>
</feature>
<dbReference type="RefSeq" id="WP_150638818.1">
    <property type="nucleotide sequence ID" value="NZ_CABVIC010000012.1"/>
</dbReference>
<proteinExistence type="predicted"/>
<evidence type="ECO:0000313" key="3">
    <source>
        <dbReference type="Proteomes" id="UP000326067"/>
    </source>
</evidence>
<evidence type="ECO:0000313" key="2">
    <source>
        <dbReference type="EMBL" id="VVP50947.1"/>
    </source>
</evidence>
<feature type="transmembrane region" description="Helical" evidence="1">
    <location>
        <begin position="20"/>
        <end position="38"/>
    </location>
</feature>
<feature type="transmembrane region" description="Helical" evidence="1">
    <location>
        <begin position="84"/>
        <end position="106"/>
    </location>
</feature>
<sequence length="166" mass="18552">MDSVIDFLRFTFTTNIIKTFPFAMLASSAVSVGLVLYLSRGRVTFRFADILTGITLILIAMLYAGLIGSIANELPGEDRGNYDLVYWIIPFYSAAIGSNFISNAFLGQRTYIEWDKSHSNRCWDGVLLLAIVASVFFPPLLLIVFIAIAKRYRKSRELPKAKISAP</sequence>